<proteinExistence type="predicted"/>
<protein>
    <submittedName>
        <fullName evidence="4">Uncharacterized protein</fullName>
    </submittedName>
</protein>
<keyword evidence="2" id="KW-0472">Membrane</keyword>
<comment type="caution">
    <text evidence="4">The sequence shown here is derived from an EMBL/GenBank/DDBJ whole genome shotgun (WGS) entry which is preliminary data.</text>
</comment>
<feature type="transmembrane region" description="Helical" evidence="2">
    <location>
        <begin position="125"/>
        <end position="145"/>
    </location>
</feature>
<sequence>MRRVILLWIVLATARLPGRSGPDAQGIEGPLGDLVRVTSPEGLQKKYMDQDGRATFLDFKGSLDMQEAAMEMELEQDEEVEPTTPEELKKLQKRLEERSTREREEQLEAQREAMEEEEEFTDVDFAEALMLLGGITFIMMLFYLVNDPDQDMRYYSWSVISETRALRFLWTVVSMLVYFMLLQLGTAYDPRPEGPDGESGAFSDVPEHKGKEDLEEIEHRIECRTKCWATIFAHMTGFASIHCGTVLQHFPGIADSPAASFVAAPIMFLWCVGLNWCARRLRERLRPCCPSFLHVFKEIFLRVLQHDTDLAWSVRDLPRYVIDAEHDSAGLSVSFMVVQACRYTFSGHLPEELPEPQEDPSDRRVEGAVWSGVEFWCSSFKSSHWHIFQMFTAPVCQIWQLFNRAISRLVSV</sequence>
<feature type="signal peptide" evidence="3">
    <location>
        <begin position="1"/>
        <end position="20"/>
    </location>
</feature>
<feature type="transmembrane region" description="Helical" evidence="2">
    <location>
        <begin position="258"/>
        <end position="277"/>
    </location>
</feature>
<organism evidence="4 5">
    <name type="scientific">Durusdinium trenchii</name>
    <dbReference type="NCBI Taxonomy" id="1381693"/>
    <lineage>
        <taxon>Eukaryota</taxon>
        <taxon>Sar</taxon>
        <taxon>Alveolata</taxon>
        <taxon>Dinophyceae</taxon>
        <taxon>Suessiales</taxon>
        <taxon>Symbiodiniaceae</taxon>
        <taxon>Durusdinium</taxon>
    </lineage>
</organism>
<feature type="coiled-coil region" evidence="1">
    <location>
        <begin position="88"/>
        <end position="124"/>
    </location>
</feature>
<evidence type="ECO:0000256" key="3">
    <source>
        <dbReference type="SAM" id="SignalP"/>
    </source>
</evidence>
<reference evidence="4 5" key="1">
    <citation type="submission" date="2024-02" db="EMBL/GenBank/DDBJ databases">
        <authorList>
            <person name="Chen Y."/>
            <person name="Shah S."/>
            <person name="Dougan E. K."/>
            <person name="Thang M."/>
            <person name="Chan C."/>
        </authorList>
    </citation>
    <scope>NUCLEOTIDE SEQUENCE [LARGE SCALE GENOMIC DNA]</scope>
</reference>
<keyword evidence="2" id="KW-1133">Transmembrane helix</keyword>
<name>A0ABP0LPN1_9DINO</name>
<gene>
    <name evidence="4" type="ORF">SCF082_LOCUS23825</name>
</gene>
<keyword evidence="5" id="KW-1185">Reference proteome</keyword>
<accession>A0ABP0LPN1</accession>
<evidence type="ECO:0000313" key="4">
    <source>
        <dbReference type="EMBL" id="CAK9041159.1"/>
    </source>
</evidence>
<feature type="transmembrane region" description="Helical" evidence="2">
    <location>
        <begin position="166"/>
        <end position="188"/>
    </location>
</feature>
<keyword evidence="1" id="KW-0175">Coiled coil</keyword>
<dbReference type="EMBL" id="CAXAMM010017446">
    <property type="protein sequence ID" value="CAK9041159.1"/>
    <property type="molecule type" value="Genomic_DNA"/>
</dbReference>
<dbReference type="Proteomes" id="UP001642464">
    <property type="component" value="Unassembled WGS sequence"/>
</dbReference>
<feature type="chain" id="PRO_5045037298" evidence="3">
    <location>
        <begin position="21"/>
        <end position="412"/>
    </location>
</feature>
<evidence type="ECO:0000313" key="5">
    <source>
        <dbReference type="Proteomes" id="UP001642464"/>
    </source>
</evidence>
<evidence type="ECO:0000256" key="2">
    <source>
        <dbReference type="SAM" id="Phobius"/>
    </source>
</evidence>
<evidence type="ECO:0000256" key="1">
    <source>
        <dbReference type="SAM" id="Coils"/>
    </source>
</evidence>
<keyword evidence="2" id="KW-0812">Transmembrane</keyword>
<keyword evidence="3" id="KW-0732">Signal</keyword>